<evidence type="ECO:0000259" key="7">
    <source>
        <dbReference type="PROSITE" id="PS50076"/>
    </source>
</evidence>
<dbReference type="Gene3D" id="1.10.287.110">
    <property type="entry name" value="DnaJ domain"/>
    <property type="match status" value="1"/>
</dbReference>
<dbReference type="PRINTS" id="PR00625">
    <property type="entry name" value="JDOMAIN"/>
</dbReference>
<sequence>MEHVDYYSILGIPPTATHEVIKQAYYALSRQVHPDSAVKDKQRQEANLPAFHQLSVAWEVLGDHARRREYDRLWNARQNRVRGVVQDEVDLDDMVFDPKSGRFSYPCRCSGSYNIAEDDLDAGREIAPCSDCSLKIRVLYEVIDCSDSDQN</sequence>
<dbReference type="InterPro" id="IPR001623">
    <property type="entry name" value="DnaJ_domain"/>
</dbReference>
<comment type="caution">
    <text evidence="9">The sequence shown here is derived from an EMBL/GenBank/DDBJ whole genome shotgun (WGS) entry which is preliminary data.</text>
</comment>
<dbReference type="PROSITE" id="PS51074">
    <property type="entry name" value="DPH_MB"/>
    <property type="match status" value="1"/>
</dbReference>
<keyword evidence="6" id="KW-0408">Iron</keyword>
<name>A0A9W8HNW6_9FUNG</name>
<dbReference type="PANTHER" id="PTHR45255">
    <property type="entry name" value="DNAJ HOMOLOG SUBFAMILY C MEMBER 24"/>
    <property type="match status" value="1"/>
</dbReference>
<dbReference type="CDD" id="cd06257">
    <property type="entry name" value="DnaJ"/>
    <property type="match status" value="1"/>
</dbReference>
<evidence type="ECO:0000256" key="4">
    <source>
        <dbReference type="ARBA" id="ARBA00022723"/>
    </source>
</evidence>
<organism evidence="9 10">
    <name type="scientific">Coemansia guatemalensis</name>
    <dbReference type="NCBI Taxonomy" id="2761395"/>
    <lineage>
        <taxon>Eukaryota</taxon>
        <taxon>Fungi</taxon>
        <taxon>Fungi incertae sedis</taxon>
        <taxon>Zoopagomycota</taxon>
        <taxon>Kickxellomycotina</taxon>
        <taxon>Kickxellomycetes</taxon>
        <taxon>Kickxellales</taxon>
        <taxon>Kickxellaceae</taxon>
        <taxon>Coemansia</taxon>
    </lineage>
</organism>
<dbReference type="EMBL" id="JANBUO010002585">
    <property type="protein sequence ID" value="KAJ2794299.1"/>
    <property type="molecule type" value="Genomic_DNA"/>
</dbReference>
<comment type="function">
    <text evidence="1">Required for the first step of diphthamide biosynthesis, the transfer of 3-amino-3-carboxypropyl from S-adenosyl-L-methionine to a histidine residue. Diphthamide is a post-translational modification of histidine which occurs in elongation factor 2.</text>
</comment>
<dbReference type="OrthoDB" id="445556at2759"/>
<dbReference type="SUPFAM" id="SSF144217">
    <property type="entry name" value="CSL zinc finger"/>
    <property type="match status" value="1"/>
</dbReference>
<dbReference type="SMART" id="SM00271">
    <property type="entry name" value="DnaJ"/>
    <property type="match status" value="1"/>
</dbReference>
<gene>
    <name evidence="9" type="ORF">H4R20_006275</name>
</gene>
<evidence type="ECO:0000256" key="1">
    <source>
        <dbReference type="ARBA" id="ARBA00003474"/>
    </source>
</evidence>
<evidence type="ECO:0000256" key="5">
    <source>
        <dbReference type="ARBA" id="ARBA00022833"/>
    </source>
</evidence>
<evidence type="ECO:0000256" key="6">
    <source>
        <dbReference type="ARBA" id="ARBA00023004"/>
    </source>
</evidence>
<dbReference type="InterPro" id="IPR036671">
    <property type="entry name" value="DPH_MB_sf"/>
</dbReference>
<feature type="domain" description="DPH-type MB" evidence="8">
    <location>
        <begin position="85"/>
        <end position="141"/>
    </location>
</feature>
<keyword evidence="4" id="KW-0479">Metal-binding</keyword>
<feature type="domain" description="J" evidence="7">
    <location>
        <begin position="5"/>
        <end position="74"/>
    </location>
</feature>
<dbReference type="GO" id="GO:0001671">
    <property type="term" value="F:ATPase activator activity"/>
    <property type="evidence" value="ECO:0007669"/>
    <property type="project" value="TreeGrafter"/>
</dbReference>
<evidence type="ECO:0000256" key="2">
    <source>
        <dbReference type="ARBA" id="ARBA00006169"/>
    </source>
</evidence>
<protein>
    <recommendedName>
        <fullName evidence="3">Diphthamide biosynthesis protein 4</fullName>
    </recommendedName>
</protein>
<evidence type="ECO:0000259" key="8">
    <source>
        <dbReference type="PROSITE" id="PS51074"/>
    </source>
</evidence>
<dbReference type="Proteomes" id="UP001140094">
    <property type="component" value="Unassembled WGS sequence"/>
</dbReference>
<dbReference type="AlphaFoldDB" id="A0A9W8HNW6"/>
<evidence type="ECO:0000313" key="10">
    <source>
        <dbReference type="Proteomes" id="UP001140094"/>
    </source>
</evidence>
<dbReference type="SUPFAM" id="SSF46565">
    <property type="entry name" value="Chaperone J-domain"/>
    <property type="match status" value="1"/>
</dbReference>
<accession>A0A9W8HNW6</accession>
<keyword evidence="5" id="KW-0862">Zinc</keyword>
<reference evidence="9" key="1">
    <citation type="submission" date="2022-07" db="EMBL/GenBank/DDBJ databases">
        <title>Phylogenomic reconstructions and comparative analyses of Kickxellomycotina fungi.</title>
        <authorList>
            <person name="Reynolds N.K."/>
            <person name="Stajich J.E."/>
            <person name="Barry K."/>
            <person name="Grigoriev I.V."/>
            <person name="Crous P."/>
            <person name="Smith M.E."/>
        </authorList>
    </citation>
    <scope>NUCLEOTIDE SEQUENCE</scope>
    <source>
        <strain evidence="9">NRRL 1565</strain>
    </source>
</reference>
<dbReference type="PROSITE" id="PS50076">
    <property type="entry name" value="DNAJ_2"/>
    <property type="match status" value="1"/>
</dbReference>
<proteinExistence type="inferred from homology"/>
<evidence type="ECO:0000313" key="9">
    <source>
        <dbReference type="EMBL" id="KAJ2794299.1"/>
    </source>
</evidence>
<keyword evidence="10" id="KW-1185">Reference proteome</keyword>
<dbReference type="InterPro" id="IPR007872">
    <property type="entry name" value="DPH_MB_dom"/>
</dbReference>
<dbReference type="Gene3D" id="3.10.660.10">
    <property type="entry name" value="DPH Zinc finger"/>
    <property type="match status" value="1"/>
</dbReference>
<dbReference type="GO" id="GO:0008198">
    <property type="term" value="F:ferrous iron binding"/>
    <property type="evidence" value="ECO:0007669"/>
    <property type="project" value="TreeGrafter"/>
</dbReference>
<dbReference type="InterPro" id="IPR018253">
    <property type="entry name" value="DnaJ_domain_CS"/>
</dbReference>
<evidence type="ECO:0000256" key="3">
    <source>
        <dbReference type="ARBA" id="ARBA00021797"/>
    </source>
</evidence>
<dbReference type="PROSITE" id="PS00636">
    <property type="entry name" value="DNAJ_1"/>
    <property type="match status" value="1"/>
</dbReference>
<dbReference type="Pfam" id="PF05207">
    <property type="entry name" value="Zn_ribbon_CSL"/>
    <property type="match status" value="1"/>
</dbReference>
<dbReference type="Pfam" id="PF00226">
    <property type="entry name" value="DnaJ"/>
    <property type="match status" value="1"/>
</dbReference>
<dbReference type="InterPro" id="IPR036869">
    <property type="entry name" value="J_dom_sf"/>
</dbReference>
<comment type="similarity">
    <text evidence="2">Belongs to the DPH4 family.</text>
</comment>
<dbReference type="PANTHER" id="PTHR45255:SF1">
    <property type="entry name" value="DNAJ HOMOLOG SUBFAMILY C MEMBER 24"/>
    <property type="match status" value="1"/>
</dbReference>